<comment type="caution">
    <text evidence="2">The sequence shown here is derived from an EMBL/GenBank/DDBJ whole genome shotgun (WGS) entry which is preliminary data.</text>
</comment>
<feature type="region of interest" description="Disordered" evidence="1">
    <location>
        <begin position="127"/>
        <end position="156"/>
    </location>
</feature>
<sequence length="156" mass="17000">MAKGHDNLIPASQRSKDEARGNGQKGGIESGKSRRRKKALRTALKEAVSLTLKDLHPDLREGIMLAANIKDEELTIADAVIGGIIRTACGGNPQMVKILLDTIGESADIRLKERDVKLREKAAVLANGGSNKPKEQSTMVQLVQTLQKAREKRRTP</sequence>
<evidence type="ECO:0000256" key="1">
    <source>
        <dbReference type="SAM" id="MobiDB-lite"/>
    </source>
</evidence>
<feature type="compositionally biased region" description="Polar residues" evidence="1">
    <location>
        <begin position="136"/>
        <end position="147"/>
    </location>
</feature>
<feature type="region of interest" description="Disordered" evidence="1">
    <location>
        <begin position="1"/>
        <end position="38"/>
    </location>
</feature>
<dbReference type="STRING" id="546271.Selsp_1339"/>
<protein>
    <submittedName>
        <fullName evidence="2">Uncharacterized protein</fullName>
    </submittedName>
</protein>
<dbReference type="Proteomes" id="UP000003505">
    <property type="component" value="Unassembled WGS sequence"/>
</dbReference>
<evidence type="ECO:0000313" key="2">
    <source>
        <dbReference type="EMBL" id="EEX77607.1"/>
    </source>
</evidence>
<dbReference type="RefSeq" id="WP_006192068.1">
    <property type="nucleotide sequence ID" value="NC_015437.1"/>
</dbReference>
<dbReference type="EMBL" id="ACKP02000015">
    <property type="protein sequence ID" value="EEX77607.1"/>
    <property type="molecule type" value="Genomic_DNA"/>
</dbReference>
<evidence type="ECO:0000313" key="3">
    <source>
        <dbReference type="Proteomes" id="UP000003505"/>
    </source>
</evidence>
<organism evidence="2 3">
    <name type="scientific">Selenomonas sputigena (strain ATCC 35185 / DSM 20758 / CCUG 44933 / VPI D19B-28)</name>
    <dbReference type="NCBI Taxonomy" id="546271"/>
    <lineage>
        <taxon>Bacteria</taxon>
        <taxon>Bacillati</taxon>
        <taxon>Bacillota</taxon>
        <taxon>Negativicutes</taxon>
        <taxon>Selenomonadales</taxon>
        <taxon>Selenomonadaceae</taxon>
        <taxon>Selenomonas</taxon>
    </lineage>
</organism>
<gene>
    <name evidence="2" type="ORF">SELSPUOL_00883</name>
</gene>
<reference evidence="2 3" key="1">
    <citation type="submission" date="2009-09" db="EMBL/GenBank/DDBJ databases">
        <authorList>
            <person name="Weinstock G."/>
            <person name="Sodergren E."/>
            <person name="Clifton S."/>
            <person name="Fulton L."/>
            <person name="Fulton B."/>
            <person name="Courtney L."/>
            <person name="Fronick C."/>
            <person name="Harrison M."/>
            <person name="Strong C."/>
            <person name="Farmer C."/>
            <person name="Delahaunty K."/>
            <person name="Markovic C."/>
            <person name="Hall O."/>
            <person name="Minx P."/>
            <person name="Tomlinson C."/>
            <person name="Mitreva M."/>
            <person name="Nelson J."/>
            <person name="Hou S."/>
            <person name="Wollam A."/>
            <person name="Pepin K.H."/>
            <person name="Johnson M."/>
            <person name="Bhonagiri V."/>
            <person name="Nash W.E."/>
            <person name="Warren W."/>
            <person name="Chinwalla A."/>
            <person name="Mardis E.R."/>
            <person name="Wilson R.K."/>
        </authorList>
    </citation>
    <scope>NUCLEOTIDE SEQUENCE [LARGE SCALE GENOMIC DNA]</scope>
    <source>
        <strain evidence="3">ATCC 35185 / DSM 20758 / VPI D19B-28</strain>
    </source>
</reference>
<accession>C9LU76</accession>
<dbReference type="AlphaFoldDB" id="C9LU76"/>
<proteinExistence type="predicted"/>
<name>C9LU76_SELS3</name>